<accession>A0A1E5IJ99</accession>
<feature type="region of interest" description="Disordered" evidence="1">
    <location>
        <begin position="80"/>
        <end position="100"/>
    </location>
</feature>
<evidence type="ECO:0000313" key="3">
    <source>
        <dbReference type="Proteomes" id="UP000095237"/>
    </source>
</evidence>
<keyword evidence="3" id="KW-1185">Reference proteome</keyword>
<gene>
    <name evidence="2" type="ORF">ATZ36_00885</name>
</gene>
<dbReference type="Proteomes" id="UP000095237">
    <property type="component" value="Unassembled WGS sequence"/>
</dbReference>
<dbReference type="AlphaFoldDB" id="A0A1E5IJ99"/>
<protein>
    <submittedName>
        <fullName evidence="2">Uncharacterized protein</fullName>
    </submittedName>
</protein>
<sequence length="100" mass="11571">MLESIFNTKRHSKIELLEGEKEKEIVLKLETTDKPVALIKIGDTKKFQIEKLDNHYQRVTSPEKKTIFQGINENKDISLLLGGHSSYDGWDSDKSRRKRG</sequence>
<comment type="caution">
    <text evidence="2">The sequence shown here is derived from an EMBL/GenBank/DDBJ whole genome shotgun (WGS) entry which is preliminary data.</text>
</comment>
<reference evidence="2 3" key="1">
    <citation type="submission" date="2015-11" db="EMBL/GenBank/DDBJ databases">
        <title>Evidence for parallel genomic evolution in an endosymbiosis of termite gut flagellates.</title>
        <authorList>
            <person name="Zheng H."/>
        </authorList>
    </citation>
    <scope>NUCLEOTIDE SEQUENCE [LARGE SCALE GENOMIC DNA]</scope>
    <source>
        <strain evidence="2 3">CET450</strain>
    </source>
</reference>
<dbReference type="EMBL" id="LNVX01000324">
    <property type="protein sequence ID" value="OEG70485.1"/>
    <property type="molecule type" value="Genomic_DNA"/>
</dbReference>
<proteinExistence type="predicted"/>
<organism evidence="2 3">
    <name type="scientific">Endomicrobium trichonymphae</name>
    <dbReference type="NCBI Taxonomy" id="1408204"/>
    <lineage>
        <taxon>Bacteria</taxon>
        <taxon>Pseudomonadati</taxon>
        <taxon>Elusimicrobiota</taxon>
        <taxon>Endomicrobiia</taxon>
        <taxon>Endomicrobiales</taxon>
        <taxon>Endomicrobiaceae</taxon>
        <taxon>Candidatus Endomicrobiellum</taxon>
    </lineage>
</organism>
<evidence type="ECO:0000313" key="2">
    <source>
        <dbReference type="EMBL" id="OEG70485.1"/>
    </source>
</evidence>
<name>A0A1E5IJ99_ENDTX</name>
<evidence type="ECO:0000256" key="1">
    <source>
        <dbReference type="SAM" id="MobiDB-lite"/>
    </source>
</evidence>